<protein>
    <submittedName>
        <fullName evidence="2">PEBP family protein</fullName>
    </submittedName>
</protein>
<gene>
    <name evidence="2" type="ORF">Mag101_11980</name>
</gene>
<dbReference type="AlphaFoldDB" id="A0A1Q2MA18"/>
<dbReference type="InterPro" id="IPR036610">
    <property type="entry name" value="PEBP-like_sf"/>
</dbReference>
<dbReference type="Pfam" id="PF01161">
    <property type="entry name" value="PBP"/>
    <property type="match status" value="1"/>
</dbReference>
<dbReference type="CDD" id="cd00865">
    <property type="entry name" value="PEBP_bact_arch"/>
    <property type="match status" value="1"/>
</dbReference>
<dbReference type="SUPFAM" id="SSF49777">
    <property type="entry name" value="PEBP-like"/>
    <property type="match status" value="1"/>
</dbReference>
<dbReference type="NCBIfam" id="TIGR00481">
    <property type="entry name" value="YbhB/YbcL family Raf kinase inhibitor-like protein"/>
    <property type="match status" value="1"/>
</dbReference>
<dbReference type="PANTHER" id="PTHR30289">
    <property type="entry name" value="UNCHARACTERIZED PROTEIN YBCL-RELATED"/>
    <property type="match status" value="1"/>
</dbReference>
<dbReference type="Proteomes" id="UP000188219">
    <property type="component" value="Chromosome"/>
</dbReference>
<dbReference type="InterPro" id="IPR008914">
    <property type="entry name" value="PEBP"/>
</dbReference>
<feature type="chain" id="PRO_5012885272" evidence="1">
    <location>
        <begin position="22"/>
        <end position="183"/>
    </location>
</feature>
<dbReference type="InterPro" id="IPR005247">
    <property type="entry name" value="YbhB_YbcL/LppC-like"/>
</dbReference>
<keyword evidence="1" id="KW-0732">Signal</keyword>
<evidence type="ECO:0000313" key="3">
    <source>
        <dbReference type="Proteomes" id="UP000188219"/>
    </source>
</evidence>
<reference evidence="2" key="1">
    <citation type="submission" date="2017-02" db="EMBL/GenBank/DDBJ databases">
        <title>Genome of Microbulbifer agarilyticus GP101.</title>
        <authorList>
            <person name="Jung J."/>
            <person name="Bae S.S."/>
            <person name="Baek K."/>
        </authorList>
    </citation>
    <scope>NUCLEOTIDE SEQUENCE [LARGE SCALE GENOMIC DNA]</scope>
    <source>
        <strain evidence="2">GP101</strain>
    </source>
</reference>
<name>A0A1Q2MA18_9GAMM</name>
<organism evidence="2 3">
    <name type="scientific">Microbulbifer agarilyticus</name>
    <dbReference type="NCBI Taxonomy" id="260552"/>
    <lineage>
        <taxon>Bacteria</taxon>
        <taxon>Pseudomonadati</taxon>
        <taxon>Pseudomonadota</taxon>
        <taxon>Gammaproteobacteria</taxon>
        <taxon>Cellvibrionales</taxon>
        <taxon>Microbulbiferaceae</taxon>
        <taxon>Microbulbifer</taxon>
    </lineage>
</organism>
<accession>A0A1Q2MA18</accession>
<dbReference type="STRING" id="260552.Mag101_11980"/>
<evidence type="ECO:0000313" key="2">
    <source>
        <dbReference type="EMBL" id="AQQ69541.1"/>
    </source>
</evidence>
<dbReference type="Gene3D" id="3.90.280.10">
    <property type="entry name" value="PEBP-like"/>
    <property type="match status" value="1"/>
</dbReference>
<dbReference type="KEGG" id="maga:Mag101_11980"/>
<evidence type="ECO:0000256" key="1">
    <source>
        <dbReference type="SAM" id="SignalP"/>
    </source>
</evidence>
<keyword evidence="3" id="KW-1185">Reference proteome</keyword>
<feature type="signal peptide" evidence="1">
    <location>
        <begin position="1"/>
        <end position="21"/>
    </location>
</feature>
<dbReference type="PANTHER" id="PTHR30289:SF1">
    <property type="entry name" value="PEBP (PHOSPHATIDYLETHANOLAMINE-BINDING PROTEIN) FAMILY PROTEIN"/>
    <property type="match status" value="1"/>
</dbReference>
<dbReference type="EMBL" id="CP019650">
    <property type="protein sequence ID" value="AQQ69541.1"/>
    <property type="molecule type" value="Genomic_DNA"/>
</dbReference>
<proteinExistence type="predicted"/>
<sequence>MIFLRAMIGLFGVALSLAVRAETFVLTSTDYAEGDTLRESQLYYGLGCNGENLSPQLVWSGAPAGTRSFAVVMEDVDAPAAIDAWHWVVFNIPAEVTELPAGSGDPKAGLVPEAIQSRSSLGDPGYAGACPPKGQGAHRYQIRVYALKVEQLALDDEIPAAAVAAEIEVNKLAEAQLEVKFGR</sequence>